<dbReference type="RefSeq" id="WP_319078718.1">
    <property type="nucleotide sequence ID" value="NZ_JAMYEC010000007.1"/>
</dbReference>
<comment type="caution">
    <text evidence="3">The sequence shown here is derived from an EMBL/GenBank/DDBJ whole genome shotgun (WGS) entry which is preliminary data.</text>
</comment>
<dbReference type="PROSITE" id="PS51819">
    <property type="entry name" value="VOC"/>
    <property type="match status" value="1"/>
</dbReference>
<proteinExistence type="predicted"/>
<dbReference type="EMBL" id="JAMYEC010000007">
    <property type="protein sequence ID" value="MDX2335584.1"/>
    <property type="molecule type" value="Genomic_DNA"/>
</dbReference>
<dbReference type="PANTHER" id="PTHR43048">
    <property type="entry name" value="METHYLMALONYL-COA EPIMERASE"/>
    <property type="match status" value="1"/>
</dbReference>
<dbReference type="InterPro" id="IPR029068">
    <property type="entry name" value="Glyas_Bleomycin-R_OHBP_Dase"/>
</dbReference>
<feature type="domain" description="VOC" evidence="2">
    <location>
        <begin position="19"/>
        <end position="151"/>
    </location>
</feature>
<dbReference type="Gene3D" id="3.10.180.10">
    <property type="entry name" value="2,3-Dihydroxybiphenyl 1,2-Dioxygenase, domain 1"/>
    <property type="match status" value="1"/>
</dbReference>
<dbReference type="PANTHER" id="PTHR43048:SF3">
    <property type="entry name" value="METHYLMALONYL-COA EPIMERASE, MITOCHONDRIAL"/>
    <property type="match status" value="1"/>
</dbReference>
<dbReference type="Pfam" id="PF00903">
    <property type="entry name" value="Glyoxalase"/>
    <property type="match status" value="1"/>
</dbReference>
<sequence length="153" mass="16762">MPDFAPPAVNHGSVFADMRAHHVAIRTPDLQQALDFYVGVLDFRIVATWPHGDSLLAYIAPPADDHFYVEILGGGAPVPVETRPYADLSDSLQYRGYHHLCFAVASVDATIERLRASAVTIVTDPFVVPAINRKLAFFCDPFGNLIELAEVLS</sequence>
<dbReference type="InterPro" id="IPR004360">
    <property type="entry name" value="Glyas_Fos-R_dOase_dom"/>
</dbReference>
<evidence type="ECO:0000256" key="1">
    <source>
        <dbReference type="ARBA" id="ARBA00022723"/>
    </source>
</evidence>
<reference evidence="3 4" key="1">
    <citation type="journal article" date="2023" name="FEMS Microbes">
        <title>Whole genomes of deep-sea sponge-associated bacteria exhibit high novel natural product potential.</title>
        <authorList>
            <person name="Hesketh-Best P.J."/>
            <person name="January G.G."/>
            <person name="Koch M.J."/>
            <person name="Warburton P.J."/>
            <person name="Howell K.L."/>
            <person name="Upton M."/>
        </authorList>
    </citation>
    <scope>NUCLEOTIDE SEQUENCE [LARGE SCALE GENOMIC DNA]</scope>
    <source>
        <strain evidence="3 4">PC206-O</strain>
    </source>
</reference>
<gene>
    <name evidence="3" type="ORF">NJD11_11625</name>
</gene>
<keyword evidence="4" id="KW-1185">Reference proteome</keyword>
<accession>A0ABU4KRK3</accession>
<organism evidence="3 4">
    <name type="scientific">Brevundimonas vesicularis</name>
    <name type="common">Pseudomonas vesicularis</name>
    <dbReference type="NCBI Taxonomy" id="41276"/>
    <lineage>
        <taxon>Bacteria</taxon>
        <taxon>Pseudomonadati</taxon>
        <taxon>Pseudomonadota</taxon>
        <taxon>Alphaproteobacteria</taxon>
        <taxon>Caulobacterales</taxon>
        <taxon>Caulobacteraceae</taxon>
        <taxon>Brevundimonas</taxon>
    </lineage>
</organism>
<evidence type="ECO:0000313" key="4">
    <source>
        <dbReference type="Proteomes" id="UP001272940"/>
    </source>
</evidence>
<dbReference type="SUPFAM" id="SSF54593">
    <property type="entry name" value="Glyoxalase/Bleomycin resistance protein/Dihydroxybiphenyl dioxygenase"/>
    <property type="match status" value="1"/>
</dbReference>
<dbReference type="InterPro" id="IPR037523">
    <property type="entry name" value="VOC_core"/>
</dbReference>
<protein>
    <submittedName>
        <fullName evidence="3">VOC family protein</fullName>
    </submittedName>
</protein>
<evidence type="ECO:0000259" key="2">
    <source>
        <dbReference type="PROSITE" id="PS51819"/>
    </source>
</evidence>
<keyword evidence="1" id="KW-0479">Metal-binding</keyword>
<evidence type="ECO:0000313" key="3">
    <source>
        <dbReference type="EMBL" id="MDX2335584.1"/>
    </source>
</evidence>
<dbReference type="InterPro" id="IPR051785">
    <property type="entry name" value="MMCE/EMCE_epimerase"/>
</dbReference>
<name>A0ABU4KRK3_BREVE</name>
<dbReference type="Proteomes" id="UP001272940">
    <property type="component" value="Unassembled WGS sequence"/>
</dbReference>